<name>A0A7Z0QUQ1_9GAMM</name>
<dbReference type="InterPro" id="IPR008638">
    <property type="entry name" value="FhaB/CdiA-like_TPS"/>
</dbReference>
<sequence length="2629" mass="256525">MNRIFRLVFNHALGQVQVVSELARRAGPAVRGMRAAPQRTRMLLALMLLPAGAWGQLPVGTLPTDGVPTGGSATFDSTVPGVLTIVQSGRTVIEWEAFSIGEQARVNFDQTAGSIALNRVTGSTASQILGTLDASAGIFLINPRGILFGAGASVNVGSLLATTLEPGPEFPGDQRDALTRFVDGDGQLNLVSVGAPGLVINQGALTTRASGGSISLVGGSVRNEAGARIVADRGQVNLVGAGAADVSLSAAHEVVPRATTGPADGVTILVDNAGRVQADGGGIAMIGTPGLAQVGIAVNTSGIVSATTLDGIAGRVDMRGGDADLVVGGEVVAAGTLGLVSHRAVHLTGDISAGTLTATGADITQSGGAGSRVRSSETRLTADSAGQNGDIALDSRGNVFGGSTFFHGRNVSLAGSGDFEIGGGNGVGLDALRASGSLSLDMHGVIAQRDGVRVDGTASIVTDGRAITLDHGGNAFNGRVDLAGGAVQLANAGALMLGDVAATSLAVTANGAVSQSLGTAIDVSGATAIDANGAAITLANAGNDFRDTVALRGGVTRIRDGNALTLGTLSTGALTVEAGGALDLGQGSVGLLVATSGGPITQSGNLVFGAANQTSLLDAGGTGAITLDRLGNVANGRVSVTGGDVVMRSATGLVLDDVSTAGLNVSASGGVSLGRGQITGNLTATTSGVVIQGGALAVTGTTSIDANAGGITLANPGNAFGGAVSLRGGTTTIQAGGTLRLASAATTSLAATAGAIQLGGSFTSSGPQTFTGPVRLVGDTVLNGTSLSLSGALDGAYALTAATSGNASFGGAVGAVDRLRAFSVDARSLSTASTVSVDGPLSMSVVSGGINQGGAFTIAGPAAFSAGAGTIALDRSDNDFGGRVDLAGSVVRLRDANALVLGAVTAGTLSARSGLTLSQQGAIDVTGDASFIADTPGDLQLARDDNRFGGTVSLAGRNVAIASADRLRLGAVAAESLVAAAPRIELPASLQTSGQQVYRGDSILVADTALTSLSGDIRFDGALDGAHALRVDAADTLVLGGAAGGNTALASLDARASGLTRLGGDVTATGDIRVSDLEVAAADSTVRSTAGGIRVDGATEAGGPGQGALDLRAADAVVLVGDVGAGTALSRLAIDGASVDTAGIRVDDTLSVRSSTGLAQRGDYRAGGDATFESAGDIVLDRDGNRFGGQVALRGRDVTLHTGGAVSLGAVQADALAVRSGATITQGAGLDIGGDLLLQAADDIALRAADNRFGGDVRATAGGDLALRSAGTLHAVAITAGTDADVSLRADALDLQTAIDTGQGGLTLVADADTLVITNALRGSTVELEGRSGVVLAADVVGRDALAVSSAAGTILQTGGTVAGGTTALDAAGDVILGSAGNDFTGTVSVRGRDVRLRDANSLVLGRVEARSLDIEAATIALGGAIATSGGQRWRGDVTLAGEVSLESAAGDLLFDGRVDSASDATGALAARAAAGDVRFRGPVGGLRALEALTVAGGAVTLEGALAVRDRLSITAAQGGIAQAAAFDVGGDARFVAGSGDIRLDRAGNDFRGAVELEGASVSIADTNALRLGAVEAAALAVSAGDGLSFEGQVGVDGALTATAGGDIVQTAAGTIAAQDARFVAGGDIDLAAAGNAFAGTVDLEGERIVLADADTLWLGAVDASSLDVRAGDALAFSGTTRVAGRLDARAGGAVGQTGAGALIVGGGAAFEAGGNIDLAGAGNVFGGPVDLAGGAVAISGGQTLALGRTDVGALVASGAGALVFSASARIEGALTATSGGGITQGAGADLGVGGDSVFTAGGAIDLRAVDNDFVGAVSLAGTGVAIADANALRLGTVDAASLDVVAHDGVHFGTATRVAGPLAVEAGTGAIEQDGALTVAGTSRFSTGGDISLDNPANRFGGRVALAGDSIRIAAVDTLALGTIDAGSLRVLAGRIALRGDVATDDDQVFEGDVLIDGDTSLSAGGDVRVSGATTGPGALAVAAVGNAAFEGAVGLTELSIDAGRVTFGSTVATADALSINAAAGGITQAAGFSVGGAARFDANGAEITLNRDDNDFAGTVELRGGAVSIADANALTLGSVDAATLDVRSRGALALGPAAITGTFDADSGGFAITQTGALAVAGATTLRGGDITLADPDNDFGGTVSLQGGAVRIRDAGTLALGVVRAGAFDAQSRRGMELGDVRIERELIARSGDGIGQLAALRVGGSAILDGGSGDIRLDDAGNDFAAPVDVAGRAISLRDANDLVLARLASGTDRDVQLVAGGALSLPAQTLDTGTGALRVSALGGVLATRGALSGGDVDLQGAGGITLGHDVDSRGQLTLRSGGDLTQTGGRIAAGTLTGVVAGKARMEGANAIGRLGAFSATGVHLANTQALTLAGPLAAGATLHLRVAGDLAIDAPVSAEALRLEADGGITQSIDGRLIAGQLSGRAGGAVDLGNATRVVDNQVDRIGDFAARGGFNMTNGRTLTLGAFNGSRFTIDAGTSDFFLSVDGDLLQDGTDWLYNGRGTWAATGAIGRSASPIYVTGLSMQTVSAIGSPPAYFYALRPDGSLLPIGGAAAVNVPTSVWAGRAQASSNRQVAYVDVGADASNYRAYGIVGAGIRLPDDQAPECDPDFPSDECADAAQ</sequence>
<dbReference type="NCBIfam" id="TIGR01901">
    <property type="entry name" value="adhes_NPXG"/>
    <property type="match status" value="1"/>
</dbReference>
<dbReference type="Proteomes" id="UP000589896">
    <property type="component" value="Unassembled WGS sequence"/>
</dbReference>
<evidence type="ECO:0000259" key="4">
    <source>
        <dbReference type="SMART" id="SM00912"/>
    </source>
</evidence>
<dbReference type="Pfam" id="PF05860">
    <property type="entry name" value="TPS"/>
    <property type="match status" value="1"/>
</dbReference>
<dbReference type="InterPro" id="IPR024973">
    <property type="entry name" value="ESPR"/>
</dbReference>
<dbReference type="PANTHER" id="PTHR12338:SF8">
    <property type="entry name" value="HEME_HEMOPEXIN-BINDING PROTEIN"/>
    <property type="match status" value="1"/>
</dbReference>
<evidence type="ECO:0000313" key="5">
    <source>
        <dbReference type="EMBL" id="NYZ64306.1"/>
    </source>
</evidence>
<evidence type="ECO:0000256" key="2">
    <source>
        <dbReference type="ARBA" id="ARBA00022525"/>
    </source>
</evidence>
<protein>
    <submittedName>
        <fullName evidence="5">Filamentous hemagglutinin N-terminal domain-containing protein</fullName>
    </submittedName>
</protein>
<comment type="subcellular location">
    <subcellularLocation>
        <location evidence="1">Secreted</location>
    </subcellularLocation>
</comment>
<gene>
    <name evidence="5" type="ORF">H0E82_16330</name>
</gene>
<keyword evidence="6" id="KW-1185">Reference proteome</keyword>
<keyword evidence="2" id="KW-0964">Secreted</keyword>
<evidence type="ECO:0000256" key="3">
    <source>
        <dbReference type="ARBA" id="ARBA00022729"/>
    </source>
</evidence>
<accession>A0A7Z0QUQ1</accession>
<evidence type="ECO:0000256" key="1">
    <source>
        <dbReference type="ARBA" id="ARBA00004613"/>
    </source>
</evidence>
<dbReference type="InterPro" id="IPR050909">
    <property type="entry name" value="Bact_Autotransporter_VF"/>
</dbReference>
<dbReference type="Pfam" id="PF13018">
    <property type="entry name" value="ESPR"/>
    <property type="match status" value="1"/>
</dbReference>
<proteinExistence type="predicted"/>
<reference evidence="5 6" key="1">
    <citation type="submission" date="2020-07" db="EMBL/GenBank/DDBJ databases">
        <title>isolation of Luteimonas sp. SJ-16.</title>
        <authorList>
            <person name="Huang X.-X."/>
            <person name="Xu L."/>
            <person name="Sun J.-Q."/>
        </authorList>
    </citation>
    <scope>NUCLEOTIDE SEQUENCE [LARGE SCALE GENOMIC DNA]</scope>
    <source>
        <strain evidence="5 6">SJ-16</strain>
    </source>
</reference>
<dbReference type="InterPro" id="IPR043709">
    <property type="entry name" value="DUF5649"/>
</dbReference>
<dbReference type="InterPro" id="IPR011050">
    <property type="entry name" value="Pectin_lyase_fold/virulence"/>
</dbReference>
<dbReference type="Pfam" id="PF18886">
    <property type="entry name" value="DUF5649"/>
    <property type="match status" value="18"/>
</dbReference>
<dbReference type="SMART" id="SM00912">
    <property type="entry name" value="Haemagg_act"/>
    <property type="match status" value="1"/>
</dbReference>
<dbReference type="SUPFAM" id="SSF51126">
    <property type="entry name" value="Pectin lyase-like"/>
    <property type="match status" value="1"/>
</dbReference>
<dbReference type="InterPro" id="IPR012334">
    <property type="entry name" value="Pectin_lyas_fold"/>
</dbReference>
<feature type="domain" description="Filamentous haemagglutinin FhaB/tRNA nuclease CdiA-like TPS" evidence="4">
    <location>
        <begin position="64"/>
        <end position="170"/>
    </location>
</feature>
<dbReference type="PANTHER" id="PTHR12338">
    <property type="entry name" value="AUTOTRANSPORTER"/>
    <property type="match status" value="1"/>
</dbReference>
<dbReference type="EMBL" id="JACCJZ010000020">
    <property type="protein sequence ID" value="NYZ64306.1"/>
    <property type="molecule type" value="Genomic_DNA"/>
</dbReference>
<dbReference type="RefSeq" id="WP_180546495.1">
    <property type="nucleotide sequence ID" value="NZ_JACCJZ010000020.1"/>
</dbReference>
<dbReference type="Gene3D" id="2.160.20.10">
    <property type="entry name" value="Single-stranded right-handed beta-helix, Pectin lyase-like"/>
    <property type="match status" value="1"/>
</dbReference>
<keyword evidence="3" id="KW-0732">Signal</keyword>
<organism evidence="5 6">
    <name type="scientific">Luteimonas deserti</name>
    <dbReference type="NCBI Taxonomy" id="2752306"/>
    <lineage>
        <taxon>Bacteria</taxon>
        <taxon>Pseudomonadati</taxon>
        <taxon>Pseudomonadota</taxon>
        <taxon>Gammaproteobacteria</taxon>
        <taxon>Lysobacterales</taxon>
        <taxon>Lysobacteraceae</taxon>
        <taxon>Luteimonas</taxon>
    </lineage>
</organism>
<evidence type="ECO:0000313" key="6">
    <source>
        <dbReference type="Proteomes" id="UP000589896"/>
    </source>
</evidence>
<comment type="caution">
    <text evidence="5">The sequence shown here is derived from an EMBL/GenBank/DDBJ whole genome shotgun (WGS) entry which is preliminary data.</text>
</comment>
<dbReference type="GO" id="GO:0005576">
    <property type="term" value="C:extracellular region"/>
    <property type="evidence" value="ECO:0007669"/>
    <property type="project" value="UniProtKB-SubCell"/>
</dbReference>